<gene>
    <name evidence="2" type="ORF">ACFSBT_01690</name>
</gene>
<dbReference type="RefSeq" id="WP_250871978.1">
    <property type="nucleotide sequence ID" value="NZ_JALXFV010000002.1"/>
</dbReference>
<organism evidence="2 3">
    <name type="scientific">Halomarina rubra</name>
    <dbReference type="NCBI Taxonomy" id="2071873"/>
    <lineage>
        <taxon>Archaea</taxon>
        <taxon>Methanobacteriati</taxon>
        <taxon>Methanobacteriota</taxon>
        <taxon>Stenosarchaea group</taxon>
        <taxon>Halobacteria</taxon>
        <taxon>Halobacteriales</taxon>
        <taxon>Natronomonadaceae</taxon>
        <taxon>Halomarina</taxon>
    </lineage>
</organism>
<keyword evidence="1" id="KW-0472">Membrane</keyword>
<reference evidence="2 3" key="1">
    <citation type="journal article" date="2019" name="Int. J. Syst. Evol. Microbiol.">
        <title>The Global Catalogue of Microorganisms (GCM) 10K type strain sequencing project: providing services to taxonomists for standard genome sequencing and annotation.</title>
        <authorList>
            <consortium name="The Broad Institute Genomics Platform"/>
            <consortium name="The Broad Institute Genome Sequencing Center for Infectious Disease"/>
            <person name="Wu L."/>
            <person name="Ma J."/>
        </authorList>
    </citation>
    <scope>NUCLEOTIDE SEQUENCE [LARGE SCALE GENOMIC DNA]</scope>
    <source>
        <strain evidence="2 3">CGMCC 1.12563</strain>
    </source>
</reference>
<evidence type="ECO:0000313" key="2">
    <source>
        <dbReference type="EMBL" id="MFD1511991.1"/>
    </source>
</evidence>
<keyword evidence="1" id="KW-0812">Transmembrane</keyword>
<keyword evidence="3" id="KW-1185">Reference proteome</keyword>
<sequence>MSRRTRGRRKGEPLAAVVARDGRRNVLPSGHERPDMDSLHRIARDCRTLLLAVQLTLFGVLFWNATDGFRLLGLSLGVVAFGLTAVTVVRMLSGPVVPVEDGPADEDASD</sequence>
<protein>
    <submittedName>
        <fullName evidence="2">Uncharacterized protein</fullName>
    </submittedName>
</protein>
<dbReference type="EMBL" id="JBHUDC010000002">
    <property type="protein sequence ID" value="MFD1511991.1"/>
    <property type="molecule type" value="Genomic_DNA"/>
</dbReference>
<comment type="caution">
    <text evidence="2">The sequence shown here is derived from an EMBL/GenBank/DDBJ whole genome shotgun (WGS) entry which is preliminary data.</text>
</comment>
<accession>A0ABD6AQN0</accession>
<keyword evidence="1" id="KW-1133">Transmembrane helix</keyword>
<dbReference type="Proteomes" id="UP001597187">
    <property type="component" value="Unassembled WGS sequence"/>
</dbReference>
<name>A0ABD6AQN0_9EURY</name>
<evidence type="ECO:0000313" key="3">
    <source>
        <dbReference type="Proteomes" id="UP001597187"/>
    </source>
</evidence>
<proteinExistence type="predicted"/>
<dbReference type="AlphaFoldDB" id="A0ABD6AQN0"/>
<evidence type="ECO:0000256" key="1">
    <source>
        <dbReference type="SAM" id="Phobius"/>
    </source>
</evidence>
<feature type="transmembrane region" description="Helical" evidence="1">
    <location>
        <begin position="71"/>
        <end position="89"/>
    </location>
</feature>